<feature type="region of interest" description="Disordered" evidence="1">
    <location>
        <begin position="187"/>
        <end position="251"/>
    </location>
</feature>
<evidence type="ECO:0000313" key="3">
    <source>
        <dbReference type="Proteomes" id="UP000054558"/>
    </source>
</evidence>
<gene>
    <name evidence="2" type="ORF">KFL_004770020</name>
</gene>
<accession>A0A1Y1IDF9</accession>
<proteinExistence type="predicted"/>
<dbReference type="Proteomes" id="UP000054558">
    <property type="component" value="Unassembled WGS sequence"/>
</dbReference>
<evidence type="ECO:0000256" key="1">
    <source>
        <dbReference type="SAM" id="MobiDB-lite"/>
    </source>
</evidence>
<name>A0A1Y1IDF9_KLENI</name>
<reference evidence="2 3" key="1">
    <citation type="journal article" date="2014" name="Nat. Commun.">
        <title>Klebsormidium flaccidum genome reveals primary factors for plant terrestrial adaptation.</title>
        <authorList>
            <person name="Hori K."/>
            <person name="Maruyama F."/>
            <person name="Fujisawa T."/>
            <person name="Togashi T."/>
            <person name="Yamamoto N."/>
            <person name="Seo M."/>
            <person name="Sato S."/>
            <person name="Yamada T."/>
            <person name="Mori H."/>
            <person name="Tajima N."/>
            <person name="Moriyama T."/>
            <person name="Ikeuchi M."/>
            <person name="Watanabe M."/>
            <person name="Wada H."/>
            <person name="Kobayashi K."/>
            <person name="Saito M."/>
            <person name="Masuda T."/>
            <person name="Sasaki-Sekimoto Y."/>
            <person name="Mashiguchi K."/>
            <person name="Awai K."/>
            <person name="Shimojima M."/>
            <person name="Masuda S."/>
            <person name="Iwai M."/>
            <person name="Nobusawa T."/>
            <person name="Narise T."/>
            <person name="Kondo S."/>
            <person name="Saito H."/>
            <person name="Sato R."/>
            <person name="Murakawa M."/>
            <person name="Ihara Y."/>
            <person name="Oshima-Yamada Y."/>
            <person name="Ohtaka K."/>
            <person name="Satoh M."/>
            <person name="Sonobe K."/>
            <person name="Ishii M."/>
            <person name="Ohtani R."/>
            <person name="Kanamori-Sato M."/>
            <person name="Honoki R."/>
            <person name="Miyazaki D."/>
            <person name="Mochizuki H."/>
            <person name="Umetsu J."/>
            <person name="Higashi K."/>
            <person name="Shibata D."/>
            <person name="Kamiya Y."/>
            <person name="Sato N."/>
            <person name="Nakamura Y."/>
            <person name="Tabata S."/>
            <person name="Ida S."/>
            <person name="Kurokawa K."/>
            <person name="Ohta H."/>
        </authorList>
    </citation>
    <scope>NUCLEOTIDE SEQUENCE [LARGE SCALE GENOMIC DNA]</scope>
    <source>
        <strain evidence="2 3">NIES-2285</strain>
    </source>
</reference>
<feature type="compositionally biased region" description="Polar residues" evidence="1">
    <location>
        <begin position="214"/>
        <end position="224"/>
    </location>
</feature>
<dbReference type="EMBL" id="DF237426">
    <property type="protein sequence ID" value="GAQ88994.1"/>
    <property type="molecule type" value="Genomic_DNA"/>
</dbReference>
<sequence length="574" mass="63026">MWTLWRGKRVRIQSENLLEDVTKAIAEMGLGVDDLSGKGKALPEKESEDWKMYARLKVLLRTEEDKLVVQLWPRGALDALPDKTRNELRILSFCDIPQEKRTTRMRPDDLWILVEDPIPADLLPIVNLCMKQWDEAEAMLTCVKGKNLSSPQLDALYSTAYSLKVPSMAGLIAAVDSGDLKGKSTLEELREEEERHSRRSAKLGVRSGAVHGSTDAQSDATAQHSGALRLPLVPQEPSSPLSKQLQDTRTDAPVEGVPTLLKFTSSSGVRDTICVYIASKTAHGSASALLSQLGCTYIKMWDRAYFTLLMEQLKWDMEELGEGGKEIRGKEVHSYDTIIGLLENAGNKALKAYKANGTKNLMACLLDTRPHASYAAALTDIRVGGPSADPDRLAETTPVMFEVKPTDAMEDEKKVEDLHGQVKIQYIVGLPASPVPPLAIAGDYSTKMYVAFAIMQESVRMKGQECCFVSFELPPPLVVGLVRHWIGLTEDFLSGNQSAFPASIEMAWLRLKNTIQTPCKSIEEARAASVALHQARSMAENEDPQSEPDGTIQALGAALEGREIAGLDVEEVGP</sequence>
<organism evidence="2 3">
    <name type="scientific">Klebsormidium nitens</name>
    <name type="common">Green alga</name>
    <name type="synonym">Ulothrix nitens</name>
    <dbReference type="NCBI Taxonomy" id="105231"/>
    <lineage>
        <taxon>Eukaryota</taxon>
        <taxon>Viridiplantae</taxon>
        <taxon>Streptophyta</taxon>
        <taxon>Klebsormidiophyceae</taxon>
        <taxon>Klebsormidiales</taxon>
        <taxon>Klebsormidiaceae</taxon>
        <taxon>Klebsormidium</taxon>
    </lineage>
</organism>
<keyword evidence="3" id="KW-1185">Reference proteome</keyword>
<protein>
    <submittedName>
        <fullName evidence="2">Uncharacterized protein</fullName>
    </submittedName>
</protein>
<feature type="compositionally biased region" description="Basic and acidic residues" evidence="1">
    <location>
        <begin position="187"/>
        <end position="196"/>
    </location>
</feature>
<dbReference type="AlphaFoldDB" id="A0A1Y1IDF9"/>
<feature type="compositionally biased region" description="Polar residues" evidence="1">
    <location>
        <begin position="236"/>
        <end position="245"/>
    </location>
</feature>
<evidence type="ECO:0000313" key="2">
    <source>
        <dbReference type="EMBL" id="GAQ88994.1"/>
    </source>
</evidence>